<dbReference type="CDD" id="cd00009">
    <property type="entry name" value="AAA"/>
    <property type="match status" value="1"/>
</dbReference>
<dbReference type="InterPro" id="IPR009057">
    <property type="entry name" value="Homeodomain-like_sf"/>
</dbReference>
<keyword evidence="11" id="KW-1185">Reference proteome</keyword>
<dbReference type="eggNOG" id="COG2204">
    <property type="taxonomic scope" value="Bacteria"/>
</dbReference>
<dbReference type="EMBL" id="CP000159">
    <property type="protein sequence ID" value="ABC46028.1"/>
    <property type="molecule type" value="Genomic_DNA"/>
</dbReference>
<evidence type="ECO:0000256" key="7">
    <source>
        <dbReference type="SAM" id="MobiDB-lite"/>
    </source>
</evidence>
<accession>Q2RZB0</accession>
<keyword evidence="2" id="KW-0067">ATP-binding</keyword>
<dbReference type="Gene3D" id="3.40.50.300">
    <property type="entry name" value="P-loop containing nucleotide triphosphate hydrolases"/>
    <property type="match status" value="1"/>
</dbReference>
<dbReference type="InterPro" id="IPR001789">
    <property type="entry name" value="Sig_transdc_resp-reg_receiver"/>
</dbReference>
<name>Q2RZB0_SALRD</name>
<dbReference type="Pfam" id="PF02954">
    <property type="entry name" value="HTH_8"/>
    <property type="match status" value="1"/>
</dbReference>
<evidence type="ECO:0000259" key="9">
    <source>
        <dbReference type="PROSITE" id="PS50110"/>
    </source>
</evidence>
<evidence type="ECO:0000259" key="8">
    <source>
        <dbReference type="PROSITE" id="PS50045"/>
    </source>
</evidence>
<keyword evidence="1" id="KW-0547">Nucleotide-binding</keyword>
<dbReference type="InterPro" id="IPR003593">
    <property type="entry name" value="AAA+_ATPase"/>
</dbReference>
<feature type="compositionally biased region" description="Low complexity" evidence="7">
    <location>
        <begin position="12"/>
        <end position="25"/>
    </location>
</feature>
<dbReference type="Gene3D" id="1.10.8.60">
    <property type="match status" value="1"/>
</dbReference>
<protein>
    <submittedName>
        <fullName evidence="10">Nitrogen regulation protein NtrC</fullName>
    </submittedName>
</protein>
<dbReference type="HOGENOM" id="CLU_000445_0_6_10"/>
<dbReference type="Pfam" id="PF00158">
    <property type="entry name" value="Sigma54_activat"/>
    <property type="match status" value="1"/>
</dbReference>
<dbReference type="GO" id="GO:0006355">
    <property type="term" value="P:regulation of DNA-templated transcription"/>
    <property type="evidence" value="ECO:0007669"/>
    <property type="project" value="InterPro"/>
</dbReference>
<keyword evidence="3" id="KW-0805">Transcription regulation</keyword>
<gene>
    <name evidence="10" type="primary">ntrC</name>
    <name evidence="10" type="ordered locus">SRU_2623</name>
</gene>
<feature type="region of interest" description="Disordered" evidence="7">
    <location>
        <begin position="144"/>
        <end position="197"/>
    </location>
</feature>
<dbReference type="Pfam" id="PF00072">
    <property type="entry name" value="Response_reg"/>
    <property type="match status" value="1"/>
</dbReference>
<dbReference type="PROSITE" id="PS50110">
    <property type="entry name" value="RESPONSE_REGULATORY"/>
    <property type="match status" value="1"/>
</dbReference>
<dbReference type="InterPro" id="IPR002078">
    <property type="entry name" value="Sigma_54_int"/>
</dbReference>
<comment type="caution">
    <text evidence="6">Lacks conserved residue(s) required for the propagation of feature annotation.</text>
</comment>
<feature type="compositionally biased region" description="Low complexity" evidence="7">
    <location>
        <begin position="181"/>
        <end position="191"/>
    </location>
</feature>
<evidence type="ECO:0000256" key="1">
    <source>
        <dbReference type="ARBA" id="ARBA00022741"/>
    </source>
</evidence>
<dbReference type="InterPro" id="IPR025662">
    <property type="entry name" value="Sigma_54_int_dom_ATP-bd_1"/>
</dbReference>
<dbReference type="InterPro" id="IPR025944">
    <property type="entry name" value="Sigma_54_int_dom_CS"/>
</dbReference>
<dbReference type="OrthoDB" id="5401077at2"/>
<dbReference type="FunFam" id="3.40.50.300:FF:000006">
    <property type="entry name" value="DNA-binding transcriptional regulator NtrC"/>
    <property type="match status" value="1"/>
</dbReference>
<dbReference type="KEGG" id="sru:SRU_2623"/>
<dbReference type="GO" id="GO:0000160">
    <property type="term" value="P:phosphorelay signal transduction system"/>
    <property type="evidence" value="ECO:0007669"/>
    <property type="project" value="InterPro"/>
</dbReference>
<dbReference type="PROSITE" id="PS00688">
    <property type="entry name" value="SIGMA54_INTERACT_3"/>
    <property type="match status" value="1"/>
</dbReference>
<organism evidence="10 11">
    <name type="scientific">Salinibacter ruber (strain DSM 13855 / M31)</name>
    <dbReference type="NCBI Taxonomy" id="309807"/>
    <lineage>
        <taxon>Bacteria</taxon>
        <taxon>Pseudomonadati</taxon>
        <taxon>Rhodothermota</taxon>
        <taxon>Rhodothermia</taxon>
        <taxon>Rhodothermales</taxon>
        <taxon>Salinibacteraceae</taxon>
        <taxon>Salinibacter</taxon>
    </lineage>
</organism>
<dbReference type="CDD" id="cd00156">
    <property type="entry name" value="REC"/>
    <property type="match status" value="1"/>
</dbReference>
<dbReference type="SMART" id="SM00448">
    <property type="entry name" value="REC"/>
    <property type="match status" value="1"/>
</dbReference>
<keyword evidence="4" id="KW-0238">DNA-binding</keyword>
<proteinExistence type="predicted"/>
<feature type="domain" description="Response regulatory" evidence="9">
    <location>
        <begin position="27"/>
        <end position="141"/>
    </location>
</feature>
<evidence type="ECO:0000313" key="10">
    <source>
        <dbReference type="EMBL" id="ABC46028.1"/>
    </source>
</evidence>
<evidence type="ECO:0000256" key="3">
    <source>
        <dbReference type="ARBA" id="ARBA00023015"/>
    </source>
</evidence>
<dbReference type="InterPro" id="IPR002197">
    <property type="entry name" value="HTH_Fis"/>
</dbReference>
<feature type="domain" description="Sigma-54 factor interaction" evidence="8">
    <location>
        <begin position="200"/>
        <end position="429"/>
    </location>
</feature>
<dbReference type="PROSITE" id="PS00675">
    <property type="entry name" value="SIGMA54_INTERACT_1"/>
    <property type="match status" value="1"/>
</dbReference>
<dbReference type="SMART" id="SM00382">
    <property type="entry name" value="AAA"/>
    <property type="match status" value="1"/>
</dbReference>
<dbReference type="PANTHER" id="PTHR32071">
    <property type="entry name" value="TRANSCRIPTIONAL REGULATORY PROTEIN"/>
    <property type="match status" value="1"/>
</dbReference>
<dbReference type="SUPFAM" id="SSF52172">
    <property type="entry name" value="CheY-like"/>
    <property type="match status" value="1"/>
</dbReference>
<dbReference type="GO" id="GO:0005524">
    <property type="term" value="F:ATP binding"/>
    <property type="evidence" value="ECO:0007669"/>
    <property type="project" value="UniProtKB-KW"/>
</dbReference>
<dbReference type="STRING" id="309807.SRU_2623"/>
<dbReference type="InterPro" id="IPR011006">
    <property type="entry name" value="CheY-like_superfamily"/>
</dbReference>
<dbReference type="InterPro" id="IPR027417">
    <property type="entry name" value="P-loop_NTPase"/>
</dbReference>
<feature type="region of interest" description="Disordered" evidence="7">
    <location>
        <begin position="1"/>
        <end position="25"/>
    </location>
</feature>
<dbReference type="SUPFAM" id="SSF46689">
    <property type="entry name" value="Homeodomain-like"/>
    <property type="match status" value="1"/>
</dbReference>
<evidence type="ECO:0000256" key="2">
    <source>
        <dbReference type="ARBA" id="ARBA00022840"/>
    </source>
</evidence>
<dbReference type="Gene3D" id="3.40.50.2300">
    <property type="match status" value="1"/>
</dbReference>
<reference evidence="10 11" key="1">
    <citation type="journal article" date="2005" name="Proc. Natl. Acad. Sci. U.S.A.">
        <title>The genome of Salinibacter ruber: convergence and gene exchange among hyperhalophilic bacteria and archaea.</title>
        <authorList>
            <person name="Mongodin E.F."/>
            <person name="Nelson K.E."/>
            <person name="Daugherty S."/>
            <person name="Deboy R.T."/>
            <person name="Wister J."/>
            <person name="Khouri H."/>
            <person name="Weidman J."/>
            <person name="Walsh D.A."/>
            <person name="Papke R.T."/>
            <person name="Sanchez Perez G."/>
            <person name="Sharma A.K."/>
            <person name="Nesbo C.L."/>
            <person name="MacLeod D."/>
            <person name="Bapteste E."/>
            <person name="Doolittle W.F."/>
            <person name="Charlebois R.L."/>
            <person name="Legault B."/>
            <person name="Rodriguez-Valera F."/>
        </authorList>
    </citation>
    <scope>NUCLEOTIDE SEQUENCE [LARGE SCALE GENOMIC DNA]</scope>
    <source>
        <strain evidence="11">DSM 13855 / CECT 5946 / M31</strain>
    </source>
</reference>
<evidence type="ECO:0000256" key="5">
    <source>
        <dbReference type="ARBA" id="ARBA00023163"/>
    </source>
</evidence>
<dbReference type="GO" id="GO:0043565">
    <property type="term" value="F:sequence-specific DNA binding"/>
    <property type="evidence" value="ECO:0007669"/>
    <property type="project" value="InterPro"/>
</dbReference>
<dbReference type="Pfam" id="PF25601">
    <property type="entry name" value="AAA_lid_14"/>
    <property type="match status" value="1"/>
</dbReference>
<dbReference type="PROSITE" id="PS50045">
    <property type="entry name" value="SIGMA54_INTERACT_4"/>
    <property type="match status" value="1"/>
</dbReference>
<dbReference type="InterPro" id="IPR058031">
    <property type="entry name" value="AAA_lid_NorR"/>
</dbReference>
<evidence type="ECO:0000256" key="6">
    <source>
        <dbReference type="PROSITE-ProRule" id="PRU00169"/>
    </source>
</evidence>
<dbReference type="Gene3D" id="1.10.10.60">
    <property type="entry name" value="Homeodomain-like"/>
    <property type="match status" value="1"/>
</dbReference>
<dbReference type="InterPro" id="IPR025943">
    <property type="entry name" value="Sigma_54_int_dom_ATP-bd_2"/>
</dbReference>
<keyword evidence="5" id="KW-0804">Transcription</keyword>
<dbReference type="SUPFAM" id="SSF52540">
    <property type="entry name" value="P-loop containing nucleoside triphosphate hydrolases"/>
    <property type="match status" value="1"/>
</dbReference>
<dbReference type="Proteomes" id="UP000008674">
    <property type="component" value="Chromosome"/>
</dbReference>
<sequence length="524" mass="56616">MQHTFTPPTPPSMNTTSPTSPATTSPHILAVDDEVMLHDVFERLFPREGIEVTACSSGTEAIELLEDAAFDLVLATHQMPGPDGMELLDHIQEHHPTVRVILLSDQDNAQNAVRAMQKGAADYIPKPFSTDELVDRVKGLLEEPAPSAQPSSLPGGDSAPGAANVTSADGAPTGRPDDPDLSTSSSLFSQDGAPESDAQFVGEHESIQHLKTMVPRVAQSEAPVFIHGESGTGKEILSQLIHDRSARADAPYVPINCAALPSDLVESHLFGHVEGAFTGAVDDMEGAFERADGGTLLLDEITEIDCGVQAKLLRVLQEQQFQKVGASEKKEVDVRVVATSNRDLKEAVDEGAFREDLYHRLAVFPLHVPPLRGRLSDIPLLAEHFVEKYAAQYDLPDKPLSSGLLQHFQTHSWPGNVRELENMIHRGVVMAADADTITKEHVLNASFTRDGTAADADGGTGSVTLTQLADGDGPPTIAEMERKLILRTLSQEDVSQKHAAEKLGVSARTIRNKLQEYREDGFSI</sequence>
<dbReference type="PANTHER" id="PTHR32071:SF14">
    <property type="entry name" value="TRANSCRIPTIONAL REGULATORY PROTEIN RTCR"/>
    <property type="match status" value="1"/>
</dbReference>
<evidence type="ECO:0000313" key="11">
    <source>
        <dbReference type="Proteomes" id="UP000008674"/>
    </source>
</evidence>
<dbReference type="AlphaFoldDB" id="Q2RZB0"/>
<evidence type="ECO:0000256" key="4">
    <source>
        <dbReference type="ARBA" id="ARBA00023125"/>
    </source>
</evidence>
<dbReference type="PROSITE" id="PS00676">
    <property type="entry name" value="SIGMA54_INTERACT_2"/>
    <property type="match status" value="1"/>
</dbReference>
<dbReference type="EnsemblBacteria" id="ABC46028">
    <property type="protein sequence ID" value="ABC46028"/>
    <property type="gene ID" value="SRU_2623"/>
</dbReference>